<name>A0A5E4Q2I4_9NEOP</name>
<evidence type="ECO:0000256" key="1">
    <source>
        <dbReference type="SAM" id="MobiDB-lite"/>
    </source>
</evidence>
<reference evidence="2 3" key="1">
    <citation type="submission" date="2017-07" db="EMBL/GenBank/DDBJ databases">
        <authorList>
            <person name="Talla V."/>
            <person name="Backstrom N."/>
        </authorList>
    </citation>
    <scope>NUCLEOTIDE SEQUENCE [LARGE SCALE GENOMIC DNA]</scope>
</reference>
<accession>A0A5E4Q2I4</accession>
<evidence type="ECO:0000313" key="2">
    <source>
        <dbReference type="EMBL" id="VVC91313.1"/>
    </source>
</evidence>
<protein>
    <submittedName>
        <fullName evidence="2">Uncharacterized protein</fullName>
    </submittedName>
</protein>
<sequence length="150" mass="16456">MLTSKASQELDVSSPCLLMRAAEANPSASGVTRSRDIHSAKPEPSTSGISSSVAAYHPPNGTRNTCWSTQRKASRGRGEQLVYGQRRAQKPETLNVSVREKAMPLMVYKDHKHGTVDNIAKVKDTRLNMDRKPQAVGSIAMDTRHTQIID</sequence>
<dbReference type="AlphaFoldDB" id="A0A5E4Q2I4"/>
<keyword evidence="3" id="KW-1185">Reference proteome</keyword>
<dbReference type="EMBL" id="FZQP02001015">
    <property type="protein sequence ID" value="VVC91313.1"/>
    <property type="molecule type" value="Genomic_DNA"/>
</dbReference>
<feature type="compositionally biased region" description="Polar residues" evidence="1">
    <location>
        <begin position="61"/>
        <end position="71"/>
    </location>
</feature>
<feature type="region of interest" description="Disordered" evidence="1">
    <location>
        <begin position="24"/>
        <end position="88"/>
    </location>
</feature>
<feature type="compositionally biased region" description="Polar residues" evidence="1">
    <location>
        <begin position="44"/>
        <end position="53"/>
    </location>
</feature>
<proteinExistence type="predicted"/>
<organism evidence="2 3">
    <name type="scientific">Leptidea sinapis</name>
    <dbReference type="NCBI Taxonomy" id="189913"/>
    <lineage>
        <taxon>Eukaryota</taxon>
        <taxon>Metazoa</taxon>
        <taxon>Ecdysozoa</taxon>
        <taxon>Arthropoda</taxon>
        <taxon>Hexapoda</taxon>
        <taxon>Insecta</taxon>
        <taxon>Pterygota</taxon>
        <taxon>Neoptera</taxon>
        <taxon>Endopterygota</taxon>
        <taxon>Lepidoptera</taxon>
        <taxon>Glossata</taxon>
        <taxon>Ditrysia</taxon>
        <taxon>Papilionoidea</taxon>
        <taxon>Pieridae</taxon>
        <taxon>Dismorphiinae</taxon>
        <taxon>Leptidea</taxon>
    </lineage>
</organism>
<evidence type="ECO:0000313" key="3">
    <source>
        <dbReference type="Proteomes" id="UP000324832"/>
    </source>
</evidence>
<gene>
    <name evidence="2" type="ORF">LSINAPIS_LOCUS4013</name>
</gene>
<dbReference type="Proteomes" id="UP000324832">
    <property type="component" value="Unassembled WGS sequence"/>
</dbReference>